<dbReference type="CTD" id="6101349"/>
<dbReference type="GO" id="GO:0047952">
    <property type="term" value="F:glycerol-3-phosphate dehydrogenase [NAD(P)+] activity"/>
    <property type="evidence" value="ECO:0007669"/>
    <property type="project" value="TreeGrafter"/>
</dbReference>
<organism evidence="3">
    <name type="scientific">Brugia malayi</name>
    <name type="common">Filarial nematode worm</name>
    <dbReference type="NCBI Taxonomy" id="6279"/>
    <lineage>
        <taxon>Eukaryota</taxon>
        <taxon>Metazoa</taxon>
        <taxon>Ecdysozoa</taxon>
        <taxon>Nematoda</taxon>
        <taxon>Chromadorea</taxon>
        <taxon>Rhabditida</taxon>
        <taxon>Spirurina</taxon>
        <taxon>Spiruromorpha</taxon>
        <taxon>Filarioidea</taxon>
        <taxon>Onchocercidae</taxon>
        <taxon>Brugia</taxon>
    </lineage>
</organism>
<accession>A0A8L7T5N5</accession>
<evidence type="ECO:0000313" key="4">
    <source>
        <dbReference type="Proteomes" id="UP000006672"/>
    </source>
</evidence>
<dbReference type="SUPFAM" id="SSF48179">
    <property type="entry name" value="6-phosphogluconate dehydrogenase C-terminal domain-like"/>
    <property type="match status" value="1"/>
</dbReference>
<dbReference type="GO" id="GO:0005829">
    <property type="term" value="C:cytosol"/>
    <property type="evidence" value="ECO:0007669"/>
    <property type="project" value="TreeGrafter"/>
</dbReference>
<dbReference type="GeneID" id="6101349"/>
<protein>
    <submittedName>
        <fullName evidence="5">NAD_Gly3P_dh_C domain-containing protein</fullName>
    </submittedName>
</protein>
<evidence type="ECO:0000259" key="2">
    <source>
        <dbReference type="Pfam" id="PF07479"/>
    </source>
</evidence>
<dbReference type="Proteomes" id="UP000006672">
    <property type="component" value="Unassembled WGS sequence"/>
</dbReference>
<dbReference type="OrthoDB" id="10263760at2759"/>
<dbReference type="KEGG" id="bmy:BM_BM4186"/>
<dbReference type="GO" id="GO:0005975">
    <property type="term" value="P:carbohydrate metabolic process"/>
    <property type="evidence" value="ECO:0007669"/>
    <property type="project" value="InterPro"/>
</dbReference>
<keyword evidence="1" id="KW-0520">NAD</keyword>
<dbReference type="InterPro" id="IPR008927">
    <property type="entry name" value="6-PGluconate_DH-like_C_sf"/>
</dbReference>
<sequence>MGANMAEELEIMNSLRQRLAIEHALPILLMVWDMEVIQKRLLYDYCICRAISSRIKYSNILRKLRITTAICNCGRNRKICEAFVKTKKSIQDLEREMLNGQSIQGPATAEAIFMMLKKHNLISRFPLLIAVHQICKQQLSPNLLIERLRECKGKLPDKWMKM</sequence>
<dbReference type="WBParaSite" id="Bm4186.1">
    <property type="protein sequence ID" value="Bm4186.1"/>
    <property type="gene ID" value="WBGene00224447"/>
</dbReference>
<dbReference type="PANTHER" id="PTHR11728">
    <property type="entry name" value="GLYCEROL-3-PHOSPHATE DEHYDROGENASE"/>
    <property type="match status" value="1"/>
</dbReference>
<dbReference type="InterPro" id="IPR013328">
    <property type="entry name" value="6PGD_dom2"/>
</dbReference>
<name>A0A4E9EYR4_BRUMA</name>
<reference evidence="4" key="1">
    <citation type="journal article" date="2007" name="Science">
        <title>Draft genome of the filarial nematode parasite Brugia malayi.</title>
        <authorList>
            <person name="Ghedin E."/>
            <person name="Wang S."/>
            <person name="Spiro D."/>
            <person name="Caler E."/>
            <person name="Zhao Q."/>
            <person name="Crabtree J."/>
            <person name="Allen J.E."/>
            <person name="Delcher A.L."/>
            <person name="Guiliano D.B."/>
            <person name="Miranda-Saavedra D."/>
            <person name="Angiuoli S.V."/>
            <person name="Creasy T."/>
            <person name="Amedeo P."/>
            <person name="Haas B."/>
            <person name="El-Sayed N.M."/>
            <person name="Wortman J.R."/>
            <person name="Feldblyum T."/>
            <person name="Tallon L."/>
            <person name="Schatz M."/>
            <person name="Shumway M."/>
            <person name="Koo H."/>
            <person name="Salzberg S.L."/>
            <person name="Schobel S."/>
            <person name="Pertea M."/>
            <person name="Pop M."/>
            <person name="White O."/>
            <person name="Barton G.J."/>
            <person name="Carlow C.K."/>
            <person name="Crawford M.J."/>
            <person name="Daub J."/>
            <person name="Dimmic M.W."/>
            <person name="Estes C.F."/>
            <person name="Foster J.M."/>
            <person name="Ganatra M."/>
            <person name="Gregory W.F."/>
            <person name="Johnson N.M."/>
            <person name="Jin J."/>
            <person name="Komuniecki R."/>
            <person name="Korf I."/>
            <person name="Kumar S."/>
            <person name="Laney S."/>
            <person name="Li B.W."/>
            <person name="Li W."/>
            <person name="Lindblom T.H."/>
            <person name="Lustigman S."/>
            <person name="Ma D."/>
            <person name="Maina C.V."/>
            <person name="Martin D.M."/>
            <person name="McCarter J.P."/>
            <person name="McReynolds L."/>
            <person name="Mitreva M."/>
            <person name="Nutman T.B."/>
            <person name="Parkinson J."/>
            <person name="Peregrin-Alvarez J.M."/>
            <person name="Poole C."/>
            <person name="Ren Q."/>
            <person name="Saunders L."/>
            <person name="Sluder A.E."/>
            <person name="Smith K."/>
            <person name="Stanke M."/>
            <person name="Unnasch T.R."/>
            <person name="Ware J."/>
            <person name="Wei A.D."/>
            <person name="Weil G."/>
            <person name="Williams D.J."/>
            <person name="Zhang Y."/>
            <person name="Williams S.A."/>
            <person name="Fraser-Liggett C."/>
            <person name="Slatko B."/>
            <person name="Blaxter M.L."/>
            <person name="Scott A.L."/>
        </authorList>
    </citation>
    <scope>NUCLEOTIDE SEQUENCE</scope>
    <source>
        <strain evidence="4">FR3</strain>
    </source>
</reference>
<gene>
    <name evidence="3" type="primary">Bm4186</name>
    <name evidence="5" type="synonym">Bm1_32295</name>
    <name evidence="3" type="ORF">BM_BM4186</name>
</gene>
<evidence type="ECO:0000313" key="3">
    <source>
        <dbReference type="EMBL" id="VIO88713.1"/>
    </source>
</evidence>
<evidence type="ECO:0000256" key="1">
    <source>
        <dbReference type="ARBA" id="ARBA00023027"/>
    </source>
</evidence>
<dbReference type="Gene3D" id="1.10.1040.10">
    <property type="entry name" value="N-(1-d-carboxylethyl)-l-norvaline Dehydrogenase, domain 2"/>
    <property type="match status" value="1"/>
</dbReference>
<evidence type="ECO:0000313" key="5">
    <source>
        <dbReference type="WBParaSite" id="Bm4186.1"/>
    </source>
</evidence>
<dbReference type="AlphaFoldDB" id="A0A4E9EYR4"/>
<proteinExistence type="predicted"/>
<dbReference type="EMBL" id="CAAKNF010000196">
    <property type="protein sequence ID" value="VIO88713.1"/>
    <property type="molecule type" value="Genomic_DNA"/>
</dbReference>
<keyword evidence="4" id="KW-1185">Reference proteome</keyword>
<reference evidence="5" key="3">
    <citation type="submission" date="2022-04" db="UniProtKB">
        <authorList>
            <consortium name="WormBaseParasite"/>
        </authorList>
    </citation>
    <scope>IDENTIFICATION</scope>
</reference>
<dbReference type="PANTHER" id="PTHR11728:SF8">
    <property type="entry name" value="GLYCEROL-3-PHOSPHATE DEHYDROGENASE [NAD(+)]-RELATED"/>
    <property type="match status" value="1"/>
</dbReference>
<feature type="domain" description="Glycerol-3-phosphate dehydrogenase NAD-dependent C-terminal" evidence="2">
    <location>
        <begin position="66"/>
        <end position="145"/>
    </location>
</feature>
<dbReference type="InterPro" id="IPR006109">
    <property type="entry name" value="G3P_DH_NAD-dep_C"/>
</dbReference>
<dbReference type="GO" id="GO:0006072">
    <property type="term" value="P:glycerol-3-phosphate metabolic process"/>
    <property type="evidence" value="ECO:0007669"/>
    <property type="project" value="InterPro"/>
</dbReference>
<reference evidence="3" key="2">
    <citation type="submission" date="2019-04" db="EMBL/GenBank/DDBJ databases">
        <authorList>
            <person name="Howe K."/>
            <person name="Paulini M."/>
            <person name="Williams G."/>
        </authorList>
    </citation>
    <scope>NUCLEOTIDE SEQUENCE [LARGE SCALE GENOMIC DNA]</scope>
    <source>
        <strain evidence="3">FR3</strain>
    </source>
</reference>
<dbReference type="RefSeq" id="XP_001897905.2">
    <property type="nucleotide sequence ID" value="XM_001897870.2"/>
</dbReference>
<accession>A0A4E9EYR4</accession>
<dbReference type="Pfam" id="PF07479">
    <property type="entry name" value="NAD_Gly3P_dh_C"/>
    <property type="match status" value="1"/>
</dbReference>